<dbReference type="AlphaFoldDB" id="A0A7J8Y057"/>
<comment type="subcellular location">
    <subcellularLocation>
        <location evidence="1">Secreted</location>
        <location evidence="1">Extracellular space</location>
        <location evidence="1">Apoplast</location>
    </subcellularLocation>
</comment>
<dbReference type="PANTHER" id="PTHR21495">
    <property type="entry name" value="NUCLEOPORIN-RELATED"/>
    <property type="match status" value="1"/>
</dbReference>
<comment type="subunit">
    <text evidence="1">Homodimer.</text>
</comment>
<comment type="function">
    <text evidence="1">Dirigent proteins impart stereoselectivity on the phenoxy radical-coupling reaction, yielding optically active lignans from two molecules of coniferyl alcohol in the biosynthesis of lignans, flavonolignans, and alkaloids and thus plays a central role in plant secondary metabolism.</text>
</comment>
<dbReference type="Pfam" id="PF03018">
    <property type="entry name" value="Dirigent"/>
    <property type="match status" value="1"/>
</dbReference>
<dbReference type="GO" id="GO:0048046">
    <property type="term" value="C:apoplast"/>
    <property type="evidence" value="ECO:0007669"/>
    <property type="project" value="UniProtKB-SubCell"/>
</dbReference>
<name>A0A7J8Y057_GOSAI</name>
<dbReference type="InterPro" id="IPR004265">
    <property type="entry name" value="Dirigent"/>
</dbReference>
<keyword evidence="1" id="KW-0052">Apoplast</keyword>
<gene>
    <name evidence="2" type="ORF">Goari_009987</name>
</gene>
<dbReference type="EMBL" id="JABFAA010000009">
    <property type="protein sequence ID" value="MBA0692424.1"/>
    <property type="molecule type" value="Genomic_DNA"/>
</dbReference>
<evidence type="ECO:0000313" key="3">
    <source>
        <dbReference type="Proteomes" id="UP000593577"/>
    </source>
</evidence>
<organism evidence="2 3">
    <name type="scientific">Gossypium aridum</name>
    <name type="common">American cotton</name>
    <name type="synonym">Erioxylum aridum</name>
    <dbReference type="NCBI Taxonomy" id="34290"/>
    <lineage>
        <taxon>Eukaryota</taxon>
        <taxon>Viridiplantae</taxon>
        <taxon>Streptophyta</taxon>
        <taxon>Embryophyta</taxon>
        <taxon>Tracheophyta</taxon>
        <taxon>Spermatophyta</taxon>
        <taxon>Magnoliopsida</taxon>
        <taxon>eudicotyledons</taxon>
        <taxon>Gunneridae</taxon>
        <taxon>Pentapetalae</taxon>
        <taxon>rosids</taxon>
        <taxon>malvids</taxon>
        <taxon>Malvales</taxon>
        <taxon>Malvaceae</taxon>
        <taxon>Malvoideae</taxon>
        <taxon>Gossypium</taxon>
    </lineage>
</organism>
<feature type="non-terminal residue" evidence="2">
    <location>
        <position position="63"/>
    </location>
</feature>
<comment type="caution">
    <text evidence="2">The sequence shown here is derived from an EMBL/GenBank/DDBJ whole genome shotgun (WGS) entry which is preliminary data.</text>
</comment>
<keyword evidence="3" id="KW-1185">Reference proteome</keyword>
<sequence>MTYYYFGFTSGKYNRSTISMFSRTHPELAVVGGRGRFRTVTGFALINPSHINATTVIIEFNVI</sequence>
<protein>
    <recommendedName>
        <fullName evidence="1">Dirigent protein</fullName>
    </recommendedName>
</protein>
<keyword evidence="1" id="KW-0964">Secreted</keyword>
<evidence type="ECO:0000256" key="1">
    <source>
        <dbReference type="RuleBase" id="RU363099"/>
    </source>
</evidence>
<evidence type="ECO:0000313" key="2">
    <source>
        <dbReference type="EMBL" id="MBA0692424.1"/>
    </source>
</evidence>
<proteinExistence type="inferred from homology"/>
<dbReference type="Proteomes" id="UP000593577">
    <property type="component" value="Unassembled WGS sequence"/>
</dbReference>
<comment type="similarity">
    <text evidence="1">Belongs to the plant dirigent protein family.</text>
</comment>
<reference evidence="2 3" key="1">
    <citation type="journal article" date="2019" name="Genome Biol. Evol.">
        <title>Insights into the evolution of the New World diploid cottons (Gossypium, subgenus Houzingenia) based on genome sequencing.</title>
        <authorList>
            <person name="Grover C.E."/>
            <person name="Arick M.A. 2nd"/>
            <person name="Thrash A."/>
            <person name="Conover J.L."/>
            <person name="Sanders W.S."/>
            <person name="Peterson D.G."/>
            <person name="Frelichowski J.E."/>
            <person name="Scheffler J.A."/>
            <person name="Scheffler B.E."/>
            <person name="Wendel J.F."/>
        </authorList>
    </citation>
    <scope>NUCLEOTIDE SEQUENCE [LARGE SCALE GENOMIC DNA]</scope>
    <source>
        <strain evidence="2">185</strain>
        <tissue evidence="2">Leaf</tissue>
    </source>
</reference>
<accession>A0A7J8Y057</accession>